<proteinExistence type="predicted"/>
<feature type="compositionally biased region" description="Basic and acidic residues" evidence="2">
    <location>
        <begin position="130"/>
        <end position="139"/>
    </location>
</feature>
<evidence type="ECO:0000256" key="1">
    <source>
        <dbReference type="SAM" id="Coils"/>
    </source>
</evidence>
<feature type="coiled-coil region" evidence="1">
    <location>
        <begin position="151"/>
        <end position="178"/>
    </location>
</feature>
<dbReference type="GO" id="GO:0033551">
    <property type="term" value="C:monopolin complex"/>
    <property type="evidence" value="ECO:0007669"/>
    <property type="project" value="InterPro"/>
</dbReference>
<accession>A0A9P6PVY6</accession>
<dbReference type="GO" id="GO:0072686">
    <property type="term" value="C:mitotic spindle"/>
    <property type="evidence" value="ECO:0007669"/>
    <property type="project" value="TreeGrafter"/>
</dbReference>
<keyword evidence="1" id="KW-0175">Coiled coil</keyword>
<feature type="compositionally biased region" description="Polar residues" evidence="2">
    <location>
        <begin position="75"/>
        <end position="126"/>
    </location>
</feature>
<feature type="coiled-coil region" evidence="1">
    <location>
        <begin position="212"/>
        <end position="249"/>
    </location>
</feature>
<comment type="caution">
    <text evidence="4">The sequence shown here is derived from an EMBL/GenBank/DDBJ whole genome shotgun (WGS) entry which is preliminary data.</text>
</comment>
<dbReference type="PANTHER" id="PTHR28006">
    <property type="entry name" value="MONOPOLIN COMPLEX SUBUNIT CSM1"/>
    <property type="match status" value="1"/>
</dbReference>
<name>A0A9P6PVY6_9FUNG</name>
<feature type="compositionally biased region" description="Basic residues" evidence="2">
    <location>
        <begin position="59"/>
        <end position="73"/>
    </location>
</feature>
<sequence length="377" mass="43302">MPPKRTKSAGRTKAVSKRVKPPFSEDFDSDIEDIASRKAVSSIQYNLDEAEDEEEPLVRRNKNQPRPKPKKKTLALTSSETKPNEQQPITAILSKQSSVLKDSTNSSLKDQENMNLMHNKNSSKAATFSKDTKGNEKTSKKSSWSASSMSQEQMAQALEDLNIKYMRLKNLRETEAEKNLKECRVQLEEVIRSAELYRAQTEPQLESALRSQEKLRDNSEVANAKVRTLQRQVREYEELFRQREQADKIRAKTASMESVLASPDVAPTSVAAVSTVKIFENLTGFKMVPRDISPRSPKDKFPTTWDCEQSGRRGTLRFTLTYDYTNNVVSYTPSLDPKRDAELLKTLPDYLTDEIEFDRQFESKFFWRMLNFNNEDE</sequence>
<dbReference type="InterPro" id="IPR038608">
    <property type="entry name" value="Csm1/Pcs1_C_sf"/>
</dbReference>
<dbReference type="OrthoDB" id="2431049at2759"/>
<dbReference type="Gene3D" id="3.90.1150.80">
    <property type="match status" value="1"/>
</dbReference>
<evidence type="ECO:0000313" key="4">
    <source>
        <dbReference type="EMBL" id="KAG0253139.1"/>
    </source>
</evidence>
<keyword evidence="5" id="KW-1185">Reference proteome</keyword>
<reference evidence="4" key="1">
    <citation type="journal article" date="2020" name="Fungal Divers.">
        <title>Resolving the Mortierellaceae phylogeny through synthesis of multi-gene phylogenetics and phylogenomics.</title>
        <authorList>
            <person name="Vandepol N."/>
            <person name="Liber J."/>
            <person name="Desiro A."/>
            <person name="Na H."/>
            <person name="Kennedy M."/>
            <person name="Barry K."/>
            <person name="Grigoriev I.V."/>
            <person name="Miller A.N."/>
            <person name="O'Donnell K."/>
            <person name="Stajich J.E."/>
            <person name="Bonito G."/>
        </authorList>
    </citation>
    <scope>NUCLEOTIDE SEQUENCE</scope>
    <source>
        <strain evidence="4">KOD948</strain>
    </source>
</reference>
<dbReference type="GO" id="GO:0005730">
    <property type="term" value="C:nucleolus"/>
    <property type="evidence" value="ECO:0007669"/>
    <property type="project" value="TreeGrafter"/>
</dbReference>
<dbReference type="GO" id="GO:0034506">
    <property type="term" value="C:chromosome, centromeric core domain"/>
    <property type="evidence" value="ECO:0007669"/>
    <property type="project" value="TreeGrafter"/>
</dbReference>
<feature type="compositionally biased region" description="Basic residues" evidence="2">
    <location>
        <begin position="1"/>
        <end position="20"/>
    </location>
</feature>
<dbReference type="GO" id="GO:0045144">
    <property type="term" value="P:meiotic sister chromatid segregation"/>
    <property type="evidence" value="ECO:0007669"/>
    <property type="project" value="TreeGrafter"/>
</dbReference>
<dbReference type="GO" id="GO:1990644">
    <property type="term" value="F:microtubule site clamp"/>
    <property type="evidence" value="ECO:0007669"/>
    <property type="project" value="TreeGrafter"/>
</dbReference>
<feature type="compositionally biased region" description="Low complexity" evidence="2">
    <location>
        <begin position="141"/>
        <end position="151"/>
    </location>
</feature>
<evidence type="ECO:0000259" key="3">
    <source>
        <dbReference type="Pfam" id="PF12539"/>
    </source>
</evidence>
<feature type="domain" description="Monopolin complex subunit Csm1/Pcs1 C-terminal" evidence="3">
    <location>
        <begin position="277"/>
        <end position="360"/>
    </location>
</feature>
<dbReference type="InterPro" id="IPR020981">
    <property type="entry name" value="Csm1/Pcs1_C"/>
</dbReference>
<gene>
    <name evidence="4" type="ORF">BG011_006528</name>
</gene>
<dbReference type="EMBL" id="JAAAJA010000477">
    <property type="protein sequence ID" value="KAG0253139.1"/>
    <property type="molecule type" value="Genomic_DNA"/>
</dbReference>
<dbReference type="Pfam" id="PF12539">
    <property type="entry name" value="Csm1"/>
    <property type="match status" value="1"/>
</dbReference>
<dbReference type="AlphaFoldDB" id="A0A9P6PVY6"/>
<feature type="region of interest" description="Disordered" evidence="2">
    <location>
        <begin position="46"/>
        <end position="151"/>
    </location>
</feature>
<protein>
    <recommendedName>
        <fullName evidence="3">Monopolin complex subunit Csm1/Pcs1 C-terminal domain-containing protein</fullName>
    </recommendedName>
</protein>
<organism evidence="4 5">
    <name type="scientific">Mortierella polycephala</name>
    <dbReference type="NCBI Taxonomy" id="41804"/>
    <lineage>
        <taxon>Eukaryota</taxon>
        <taxon>Fungi</taxon>
        <taxon>Fungi incertae sedis</taxon>
        <taxon>Mucoromycota</taxon>
        <taxon>Mortierellomycotina</taxon>
        <taxon>Mortierellomycetes</taxon>
        <taxon>Mortierellales</taxon>
        <taxon>Mortierellaceae</taxon>
        <taxon>Mortierella</taxon>
    </lineage>
</organism>
<dbReference type="InterPro" id="IPR040349">
    <property type="entry name" value="Csm1/Pcs1"/>
</dbReference>
<dbReference type="PANTHER" id="PTHR28006:SF1">
    <property type="entry name" value="MONOPOLIN COMPLEX SUBUNIT CSM1"/>
    <property type="match status" value="1"/>
</dbReference>
<dbReference type="CDD" id="cd23787">
    <property type="entry name" value="RWD_CSM1"/>
    <property type="match status" value="1"/>
</dbReference>
<evidence type="ECO:0000313" key="5">
    <source>
        <dbReference type="Proteomes" id="UP000726737"/>
    </source>
</evidence>
<dbReference type="GO" id="GO:0051315">
    <property type="term" value="P:attachment of mitotic spindle microtubules to kinetochore"/>
    <property type="evidence" value="ECO:0007669"/>
    <property type="project" value="TreeGrafter"/>
</dbReference>
<feature type="region of interest" description="Disordered" evidence="2">
    <location>
        <begin position="1"/>
        <end position="27"/>
    </location>
</feature>
<dbReference type="Proteomes" id="UP000726737">
    <property type="component" value="Unassembled WGS sequence"/>
</dbReference>
<evidence type="ECO:0000256" key="2">
    <source>
        <dbReference type="SAM" id="MobiDB-lite"/>
    </source>
</evidence>